<evidence type="ECO:0000256" key="6">
    <source>
        <dbReference type="ARBA" id="ARBA00023136"/>
    </source>
</evidence>
<comment type="caution">
    <text evidence="8">The sequence shown here is derived from an EMBL/GenBank/DDBJ whole genome shotgun (WGS) entry which is preliminary data.</text>
</comment>
<proteinExistence type="inferred from homology"/>
<keyword evidence="3" id="KW-1003">Cell membrane</keyword>
<evidence type="ECO:0000256" key="3">
    <source>
        <dbReference type="ARBA" id="ARBA00022475"/>
    </source>
</evidence>
<dbReference type="Pfam" id="PF02417">
    <property type="entry name" value="Chromate_transp"/>
    <property type="match status" value="2"/>
</dbReference>
<dbReference type="RefSeq" id="WP_386740800.1">
    <property type="nucleotide sequence ID" value="NZ_JBHSMG010000003.1"/>
</dbReference>
<gene>
    <name evidence="8" type="primary">chrA</name>
    <name evidence="8" type="ORF">ACFPJ4_12630</name>
</gene>
<evidence type="ECO:0000256" key="4">
    <source>
        <dbReference type="ARBA" id="ARBA00022692"/>
    </source>
</evidence>
<comment type="subcellular location">
    <subcellularLocation>
        <location evidence="1">Cell membrane</location>
        <topology evidence="1">Multi-pass membrane protein</topology>
    </subcellularLocation>
</comment>
<dbReference type="NCBIfam" id="TIGR00937">
    <property type="entry name" value="2A51"/>
    <property type="match status" value="1"/>
</dbReference>
<evidence type="ECO:0000313" key="8">
    <source>
        <dbReference type="EMBL" id="MFC5503087.1"/>
    </source>
</evidence>
<dbReference type="InterPro" id="IPR014047">
    <property type="entry name" value="Chr_Tranpt_l_chain"/>
</dbReference>
<accession>A0ABW0NUZ9</accession>
<dbReference type="InterPro" id="IPR003370">
    <property type="entry name" value="Chromate_transpt"/>
</dbReference>
<protein>
    <submittedName>
        <fullName evidence="8">Chromate efflux transporter</fullName>
    </submittedName>
</protein>
<feature type="transmembrane region" description="Helical" evidence="7">
    <location>
        <begin position="371"/>
        <end position="389"/>
    </location>
</feature>
<feature type="transmembrane region" description="Helical" evidence="7">
    <location>
        <begin position="203"/>
        <end position="224"/>
    </location>
</feature>
<evidence type="ECO:0000256" key="2">
    <source>
        <dbReference type="ARBA" id="ARBA00005262"/>
    </source>
</evidence>
<evidence type="ECO:0000256" key="7">
    <source>
        <dbReference type="SAM" id="Phobius"/>
    </source>
</evidence>
<feature type="transmembrane region" description="Helical" evidence="7">
    <location>
        <begin position="85"/>
        <end position="107"/>
    </location>
</feature>
<feature type="transmembrane region" description="Helical" evidence="7">
    <location>
        <begin position="113"/>
        <end position="135"/>
    </location>
</feature>
<dbReference type="InterPro" id="IPR052518">
    <property type="entry name" value="CHR_Transporter"/>
</dbReference>
<dbReference type="Proteomes" id="UP001596039">
    <property type="component" value="Unassembled WGS sequence"/>
</dbReference>
<evidence type="ECO:0000256" key="5">
    <source>
        <dbReference type="ARBA" id="ARBA00022989"/>
    </source>
</evidence>
<dbReference type="PIRSF" id="PIRSF004810">
    <property type="entry name" value="ChrA"/>
    <property type="match status" value="1"/>
</dbReference>
<keyword evidence="4 7" id="KW-0812">Transmembrane</keyword>
<comment type="similarity">
    <text evidence="2">Belongs to the chromate ion transporter (CHR) (TC 2.A.51) family.</text>
</comment>
<name>A0ABW0NUZ9_9MICO</name>
<feature type="transmembrane region" description="Helical" evidence="7">
    <location>
        <begin position="156"/>
        <end position="183"/>
    </location>
</feature>
<dbReference type="EMBL" id="JBHSMG010000003">
    <property type="protein sequence ID" value="MFC5503087.1"/>
    <property type="molecule type" value="Genomic_DNA"/>
</dbReference>
<evidence type="ECO:0000313" key="9">
    <source>
        <dbReference type="Proteomes" id="UP001596039"/>
    </source>
</evidence>
<dbReference type="PANTHER" id="PTHR43663:SF1">
    <property type="entry name" value="CHROMATE TRANSPORTER"/>
    <property type="match status" value="1"/>
</dbReference>
<organism evidence="8 9">
    <name type="scientific">Lysinimonas soli</name>
    <dbReference type="NCBI Taxonomy" id="1074233"/>
    <lineage>
        <taxon>Bacteria</taxon>
        <taxon>Bacillati</taxon>
        <taxon>Actinomycetota</taxon>
        <taxon>Actinomycetes</taxon>
        <taxon>Micrococcales</taxon>
        <taxon>Microbacteriaceae</taxon>
        <taxon>Lysinimonas</taxon>
    </lineage>
</organism>
<keyword evidence="6 7" id="KW-0472">Membrane</keyword>
<evidence type="ECO:0000256" key="1">
    <source>
        <dbReference type="ARBA" id="ARBA00004651"/>
    </source>
</evidence>
<dbReference type="PANTHER" id="PTHR43663">
    <property type="entry name" value="CHROMATE TRANSPORT PROTEIN-RELATED"/>
    <property type="match status" value="1"/>
</dbReference>
<sequence length="391" mass="39872">MTATSAARVSLPTIAREWGRIGVTGFGGPPAHIALLRALCVEKTAWIEAKEFEDGIAATNLLPGPASTQLAIFCAWRLRGPAGALVGGVCFIAPGLVMILILSALFLLAHPPLWILGAAAGAGAAVPAIALHAGIGLIPASWKRTGLRRAPRIRWIVYLGIGVIAGATIGSYLVLVLLALGLIEVIVQRDWREHPPRGATSLLLPVLLSAAGASGLAALAWVALKVGALSYGGGFVIIPLMQHDAVVAEHWMTNAQFLNAVALGQVTPGPVVLTVAAVGYAAAGIGGALLATVVAFAPSFAFILLGARHFDRLRDNAAIQAFLSGAGTAVIGAIIGSSVPLGLALSQWWQLGVLAAALIWLVALRRGVVTAIVVAAAVGVIAVLLGAPAPH</sequence>
<feature type="transmembrane region" description="Helical" evidence="7">
    <location>
        <begin position="317"/>
        <end position="335"/>
    </location>
</feature>
<feature type="transmembrane region" description="Helical" evidence="7">
    <location>
        <begin position="347"/>
        <end position="364"/>
    </location>
</feature>
<keyword evidence="5 7" id="KW-1133">Transmembrane helix</keyword>
<reference evidence="9" key="1">
    <citation type="journal article" date="2019" name="Int. J. Syst. Evol. Microbiol.">
        <title>The Global Catalogue of Microorganisms (GCM) 10K type strain sequencing project: providing services to taxonomists for standard genome sequencing and annotation.</title>
        <authorList>
            <consortium name="The Broad Institute Genomics Platform"/>
            <consortium name="The Broad Institute Genome Sequencing Center for Infectious Disease"/>
            <person name="Wu L."/>
            <person name="Ma J."/>
        </authorList>
    </citation>
    <scope>NUCLEOTIDE SEQUENCE [LARGE SCALE GENOMIC DNA]</scope>
    <source>
        <strain evidence="9">CGMCC 4.6997</strain>
    </source>
</reference>
<keyword evidence="9" id="KW-1185">Reference proteome</keyword>
<feature type="transmembrane region" description="Helical" evidence="7">
    <location>
        <begin position="272"/>
        <end position="305"/>
    </location>
</feature>